<keyword evidence="10" id="KW-1185">Reference proteome</keyword>
<feature type="domain" description="ABC transporter" evidence="8">
    <location>
        <begin position="1"/>
        <end position="219"/>
    </location>
</feature>
<dbReference type="EMBL" id="VZDO01000003">
    <property type="protein sequence ID" value="KAB0681192.1"/>
    <property type="molecule type" value="Genomic_DNA"/>
</dbReference>
<gene>
    <name evidence="9" type="primary">ccmA</name>
    <name evidence="9" type="ORF">F6X38_04640</name>
</gene>
<comment type="caution">
    <text evidence="9">The sequence shown here is derived from an EMBL/GenBank/DDBJ whole genome shotgun (WGS) entry which is preliminary data.</text>
</comment>
<sequence>MRLIAAGLVVARGTNVLAGPLDIELRETQALAVTGANGAGKSTLLRTLLGLLPPAAGTLSIEGVAAPDGEPARHLSDAAHYLGHRNAMKPAETVEANLRFWQRFLGAPAMEVGDALGAVGLSHAAALPFGFLSAGQQRRAALARLLVAHRPVWLLDEPTAALDVASQTVFADLAARHLAGGGIVIAATHAPLGIAARELRLEPPAAAADPVADLADVWA</sequence>
<evidence type="ECO:0000313" key="10">
    <source>
        <dbReference type="Proteomes" id="UP000432089"/>
    </source>
</evidence>
<name>A0A7V7PR88_9HYPH</name>
<accession>A0A7V7PR88</accession>
<dbReference type="PANTHER" id="PTHR43499:SF1">
    <property type="entry name" value="ABC TRANSPORTER I FAMILY MEMBER 1"/>
    <property type="match status" value="1"/>
</dbReference>
<keyword evidence="3" id="KW-0547">Nucleotide-binding</keyword>
<dbReference type="NCBIfam" id="TIGR01189">
    <property type="entry name" value="ccmA"/>
    <property type="match status" value="1"/>
</dbReference>
<evidence type="ECO:0000256" key="6">
    <source>
        <dbReference type="ARBA" id="ARBA00022967"/>
    </source>
</evidence>
<dbReference type="GO" id="GO:0016887">
    <property type="term" value="F:ATP hydrolysis activity"/>
    <property type="evidence" value="ECO:0007669"/>
    <property type="project" value="InterPro"/>
</dbReference>
<keyword evidence="5 9" id="KW-0067">ATP-binding</keyword>
<keyword evidence="7" id="KW-0472">Membrane</keyword>
<evidence type="ECO:0000256" key="2">
    <source>
        <dbReference type="ARBA" id="ARBA00022448"/>
    </source>
</evidence>
<dbReference type="PANTHER" id="PTHR43499">
    <property type="entry name" value="ABC TRANSPORTER I FAMILY MEMBER 1"/>
    <property type="match status" value="1"/>
</dbReference>
<comment type="similarity">
    <text evidence="1">Belongs to the ABC transporter superfamily.</text>
</comment>
<dbReference type="RefSeq" id="WP_150968388.1">
    <property type="nucleotide sequence ID" value="NZ_VZDO01000003.1"/>
</dbReference>
<reference evidence="9 10" key="1">
    <citation type="submission" date="2019-09" db="EMBL/GenBank/DDBJ databases">
        <title>YIM 132180 draft genome.</title>
        <authorList>
            <person name="Zhang K."/>
        </authorList>
    </citation>
    <scope>NUCLEOTIDE SEQUENCE [LARGE SCALE GENOMIC DNA]</scope>
    <source>
        <strain evidence="9 10">YIM 132180</strain>
    </source>
</reference>
<dbReference type="InterPro" id="IPR017871">
    <property type="entry name" value="ABC_transporter-like_CS"/>
</dbReference>
<dbReference type="GO" id="GO:0022857">
    <property type="term" value="F:transmembrane transporter activity"/>
    <property type="evidence" value="ECO:0007669"/>
    <property type="project" value="InterPro"/>
</dbReference>
<dbReference type="Pfam" id="PF00005">
    <property type="entry name" value="ABC_tran"/>
    <property type="match status" value="1"/>
</dbReference>
<evidence type="ECO:0000256" key="1">
    <source>
        <dbReference type="ARBA" id="ARBA00005417"/>
    </source>
</evidence>
<dbReference type="InterPro" id="IPR003593">
    <property type="entry name" value="AAA+_ATPase"/>
</dbReference>
<evidence type="ECO:0000259" key="8">
    <source>
        <dbReference type="PROSITE" id="PS50893"/>
    </source>
</evidence>
<dbReference type="InterPro" id="IPR005895">
    <property type="entry name" value="ABC_transptr_haem_export_CcmA"/>
</dbReference>
<dbReference type="SUPFAM" id="SSF52540">
    <property type="entry name" value="P-loop containing nucleoside triphosphate hydrolases"/>
    <property type="match status" value="1"/>
</dbReference>
<dbReference type="GO" id="GO:0017004">
    <property type="term" value="P:cytochrome complex assembly"/>
    <property type="evidence" value="ECO:0007669"/>
    <property type="project" value="UniProtKB-KW"/>
</dbReference>
<dbReference type="Gene3D" id="3.40.50.300">
    <property type="entry name" value="P-loop containing nucleotide triphosphate hydrolases"/>
    <property type="match status" value="1"/>
</dbReference>
<dbReference type="PROSITE" id="PS50893">
    <property type="entry name" value="ABC_TRANSPORTER_2"/>
    <property type="match status" value="1"/>
</dbReference>
<evidence type="ECO:0000256" key="5">
    <source>
        <dbReference type="ARBA" id="ARBA00022840"/>
    </source>
</evidence>
<evidence type="ECO:0000313" key="9">
    <source>
        <dbReference type="EMBL" id="KAB0681192.1"/>
    </source>
</evidence>
<keyword evidence="6" id="KW-1278">Translocase</keyword>
<dbReference type="AlphaFoldDB" id="A0A7V7PR88"/>
<dbReference type="Proteomes" id="UP000432089">
    <property type="component" value="Unassembled WGS sequence"/>
</dbReference>
<dbReference type="InterPro" id="IPR027417">
    <property type="entry name" value="P-loop_NTPase"/>
</dbReference>
<evidence type="ECO:0000256" key="4">
    <source>
        <dbReference type="ARBA" id="ARBA00022748"/>
    </source>
</evidence>
<protein>
    <submittedName>
        <fullName evidence="9">Heme ABC exporter ATP-binding protein CcmA</fullName>
    </submittedName>
</protein>
<proteinExistence type="inferred from homology"/>
<dbReference type="PROSITE" id="PS00211">
    <property type="entry name" value="ABC_TRANSPORTER_1"/>
    <property type="match status" value="1"/>
</dbReference>
<dbReference type="SMART" id="SM00382">
    <property type="entry name" value="AAA"/>
    <property type="match status" value="1"/>
</dbReference>
<evidence type="ECO:0000256" key="3">
    <source>
        <dbReference type="ARBA" id="ARBA00022741"/>
    </source>
</evidence>
<dbReference type="InterPro" id="IPR003439">
    <property type="entry name" value="ABC_transporter-like_ATP-bd"/>
</dbReference>
<keyword evidence="2" id="KW-0813">Transport</keyword>
<evidence type="ECO:0000256" key="7">
    <source>
        <dbReference type="ARBA" id="ARBA00023136"/>
    </source>
</evidence>
<dbReference type="GO" id="GO:0005524">
    <property type="term" value="F:ATP binding"/>
    <property type="evidence" value="ECO:0007669"/>
    <property type="project" value="UniProtKB-KW"/>
</dbReference>
<organism evidence="9 10">
    <name type="scientific">Plantimonas leprariae</name>
    <dbReference type="NCBI Taxonomy" id="2615207"/>
    <lineage>
        <taxon>Bacteria</taxon>
        <taxon>Pseudomonadati</taxon>
        <taxon>Pseudomonadota</taxon>
        <taxon>Alphaproteobacteria</taxon>
        <taxon>Hyphomicrobiales</taxon>
        <taxon>Aurantimonadaceae</taxon>
        <taxon>Plantimonas</taxon>
    </lineage>
</organism>
<keyword evidence="4" id="KW-0201">Cytochrome c-type biogenesis</keyword>